<evidence type="ECO:0000256" key="1">
    <source>
        <dbReference type="ARBA" id="ARBA00004141"/>
    </source>
</evidence>
<feature type="transmembrane region" description="Helical" evidence="6">
    <location>
        <begin position="141"/>
        <end position="163"/>
    </location>
</feature>
<organism evidence="7 8">
    <name type="scientific">Garicola koreensis</name>
    <dbReference type="NCBI Taxonomy" id="1262554"/>
    <lineage>
        <taxon>Bacteria</taxon>
        <taxon>Bacillati</taxon>
        <taxon>Actinomycetota</taxon>
        <taxon>Actinomycetes</taxon>
        <taxon>Micrococcales</taxon>
        <taxon>Micrococcaceae</taxon>
        <taxon>Garicola</taxon>
    </lineage>
</organism>
<evidence type="ECO:0000256" key="2">
    <source>
        <dbReference type="ARBA" id="ARBA00022448"/>
    </source>
</evidence>
<accession>A0A7W5TRC4</accession>
<dbReference type="AlphaFoldDB" id="A0A7W5TRC4"/>
<keyword evidence="2" id="KW-0813">Transport</keyword>
<feature type="transmembrane region" description="Helical" evidence="6">
    <location>
        <begin position="312"/>
        <end position="336"/>
    </location>
</feature>
<feature type="transmembrane region" description="Helical" evidence="6">
    <location>
        <begin position="108"/>
        <end position="129"/>
    </location>
</feature>
<dbReference type="GO" id="GO:0035435">
    <property type="term" value="P:phosphate ion transmembrane transport"/>
    <property type="evidence" value="ECO:0007669"/>
    <property type="project" value="TreeGrafter"/>
</dbReference>
<evidence type="ECO:0000313" key="8">
    <source>
        <dbReference type="Proteomes" id="UP000547528"/>
    </source>
</evidence>
<keyword evidence="3 6" id="KW-0812">Transmembrane</keyword>
<evidence type="ECO:0000256" key="5">
    <source>
        <dbReference type="ARBA" id="ARBA00023136"/>
    </source>
</evidence>
<feature type="transmembrane region" description="Helical" evidence="6">
    <location>
        <begin position="43"/>
        <end position="66"/>
    </location>
</feature>
<keyword evidence="4 6" id="KW-1133">Transmembrane helix</keyword>
<dbReference type="PANTHER" id="PTHR11101:SF80">
    <property type="entry name" value="PHOSPHATE TRANSPORTER"/>
    <property type="match status" value="1"/>
</dbReference>
<dbReference type="EMBL" id="JACIBT010000019">
    <property type="protein sequence ID" value="MBB3668441.1"/>
    <property type="molecule type" value="Genomic_DNA"/>
</dbReference>
<gene>
    <name evidence="7" type="ORF">FHX47_002076</name>
</gene>
<name>A0A7W5TRC4_9MICC</name>
<dbReference type="GO" id="GO:0005315">
    <property type="term" value="F:phosphate transmembrane transporter activity"/>
    <property type="evidence" value="ECO:0007669"/>
    <property type="project" value="InterPro"/>
</dbReference>
<sequence length="337" mass="35274">MDILLISLIGLVMAPTLYVAGLHDVPNSIAIPVRTRALTARLAVRVAAVFNALGVLMALPLGIYLFTWFDFPQMDSGMTLAVILAALITVLGWNLFTYFQGMPTSTTHALLAALLGGSVAAVLAADIDVDQVLALPWLSPLLTLLVSPLVAFGVAYLMVFLAVRIARGEDPDDVNRIARGLQAVSVGVTSLGTGLQQGQRFAFLLILAMGAAGVADPESWMPVAYVAFALLIGAGAWHGGWRIGHVLAHRLVTIDPLRAMVATASTSGLLFVGSLGLALPLSTSLTASSAIIGAGSNQRFATLNWRQLRRIVLFWAATPVAAGTAAAALTLCLTLVV</sequence>
<dbReference type="GO" id="GO:0016020">
    <property type="term" value="C:membrane"/>
    <property type="evidence" value="ECO:0007669"/>
    <property type="project" value="UniProtKB-SubCell"/>
</dbReference>
<comment type="caution">
    <text evidence="7">The sequence shown here is derived from an EMBL/GenBank/DDBJ whole genome shotgun (WGS) entry which is preliminary data.</text>
</comment>
<keyword evidence="5 6" id="KW-0472">Membrane</keyword>
<keyword evidence="8" id="KW-1185">Reference proteome</keyword>
<comment type="subcellular location">
    <subcellularLocation>
        <location evidence="1">Membrane</location>
        <topology evidence="1">Multi-pass membrane protein</topology>
    </subcellularLocation>
</comment>
<proteinExistence type="predicted"/>
<feature type="transmembrane region" description="Helical" evidence="6">
    <location>
        <begin position="78"/>
        <end position="96"/>
    </location>
</feature>
<evidence type="ECO:0000256" key="4">
    <source>
        <dbReference type="ARBA" id="ARBA00022989"/>
    </source>
</evidence>
<dbReference type="RefSeq" id="WP_183358826.1">
    <property type="nucleotide sequence ID" value="NZ_BAABKR010000001.1"/>
</dbReference>
<evidence type="ECO:0000256" key="3">
    <source>
        <dbReference type="ARBA" id="ARBA00022692"/>
    </source>
</evidence>
<dbReference type="Proteomes" id="UP000547528">
    <property type="component" value="Unassembled WGS sequence"/>
</dbReference>
<dbReference type="PANTHER" id="PTHR11101">
    <property type="entry name" value="PHOSPHATE TRANSPORTER"/>
    <property type="match status" value="1"/>
</dbReference>
<dbReference type="Pfam" id="PF01384">
    <property type="entry name" value="PHO4"/>
    <property type="match status" value="2"/>
</dbReference>
<protein>
    <submittedName>
        <fullName evidence="7">PiT family inorganic phosphate transporter</fullName>
    </submittedName>
</protein>
<evidence type="ECO:0000256" key="6">
    <source>
        <dbReference type="SAM" id="Phobius"/>
    </source>
</evidence>
<reference evidence="7 8" key="1">
    <citation type="submission" date="2020-08" db="EMBL/GenBank/DDBJ databases">
        <title>Sequencing the genomes of 1000 actinobacteria strains.</title>
        <authorList>
            <person name="Klenk H.-P."/>
        </authorList>
    </citation>
    <scope>NUCLEOTIDE SEQUENCE [LARGE SCALE GENOMIC DNA]</scope>
    <source>
        <strain evidence="7 8">DSM 28238</strain>
    </source>
</reference>
<dbReference type="InterPro" id="IPR001204">
    <property type="entry name" value="Phos_transporter"/>
</dbReference>
<feature type="transmembrane region" description="Helical" evidence="6">
    <location>
        <begin position="198"/>
        <end position="215"/>
    </location>
</feature>
<evidence type="ECO:0000313" key="7">
    <source>
        <dbReference type="EMBL" id="MBB3668441.1"/>
    </source>
</evidence>
<feature type="transmembrane region" description="Helical" evidence="6">
    <location>
        <begin position="222"/>
        <end position="239"/>
    </location>
</feature>